<protein>
    <submittedName>
        <fullName evidence="4">PIN2/TERF1-interacting telomerase inhibitor 1-like</fullName>
    </submittedName>
</protein>
<accession>A0ABM0LVJ9</accession>
<evidence type="ECO:0000259" key="2">
    <source>
        <dbReference type="PROSITE" id="PS50174"/>
    </source>
</evidence>
<reference evidence="4" key="1">
    <citation type="submission" date="2025-08" db="UniProtKB">
        <authorList>
            <consortium name="RefSeq"/>
        </authorList>
    </citation>
    <scope>IDENTIFICATION</scope>
    <source>
        <tissue evidence="4">Testes</tissue>
    </source>
</reference>
<feature type="compositionally biased region" description="Polar residues" evidence="1">
    <location>
        <begin position="149"/>
        <end position="159"/>
    </location>
</feature>
<feature type="compositionally biased region" description="Polar residues" evidence="1">
    <location>
        <begin position="12"/>
        <end position="26"/>
    </location>
</feature>
<evidence type="ECO:0000313" key="4">
    <source>
        <dbReference type="RefSeq" id="XP_006811790.1"/>
    </source>
</evidence>
<dbReference type="GeneID" id="100375654"/>
<feature type="compositionally biased region" description="Basic residues" evidence="1">
    <location>
        <begin position="382"/>
        <end position="394"/>
    </location>
</feature>
<feature type="compositionally biased region" description="Basic and acidic residues" evidence="1">
    <location>
        <begin position="257"/>
        <end position="271"/>
    </location>
</feature>
<feature type="region of interest" description="Disordered" evidence="1">
    <location>
        <begin position="143"/>
        <end position="176"/>
    </location>
</feature>
<feature type="domain" description="G-patch" evidence="2">
    <location>
        <begin position="26"/>
        <end position="72"/>
    </location>
</feature>
<dbReference type="SMART" id="SM00443">
    <property type="entry name" value="G_patch"/>
    <property type="match status" value="1"/>
</dbReference>
<organism evidence="3 4">
    <name type="scientific">Saccoglossus kowalevskii</name>
    <name type="common">Acorn worm</name>
    <dbReference type="NCBI Taxonomy" id="10224"/>
    <lineage>
        <taxon>Eukaryota</taxon>
        <taxon>Metazoa</taxon>
        <taxon>Hemichordata</taxon>
        <taxon>Enteropneusta</taxon>
        <taxon>Harrimaniidae</taxon>
        <taxon>Saccoglossus</taxon>
    </lineage>
</organism>
<dbReference type="Pfam" id="PF01585">
    <property type="entry name" value="G-patch"/>
    <property type="match status" value="1"/>
</dbReference>
<dbReference type="PROSITE" id="PS50174">
    <property type="entry name" value="G_PATCH"/>
    <property type="match status" value="1"/>
</dbReference>
<proteinExistence type="predicted"/>
<dbReference type="InterPro" id="IPR000467">
    <property type="entry name" value="G_patch_dom"/>
</dbReference>
<gene>
    <name evidence="4" type="primary">LOC100375654</name>
</gene>
<dbReference type="RefSeq" id="XP_006811790.1">
    <property type="nucleotide sequence ID" value="XM_006811727.1"/>
</dbReference>
<keyword evidence="3" id="KW-1185">Reference proteome</keyword>
<name>A0ABM0LVJ9_SACKO</name>
<dbReference type="PANTHER" id="PTHR23149:SF27">
    <property type="entry name" value="PIN2_TERF1-INTERACTING TELOMERASE INHIBITOR 1"/>
    <property type="match status" value="1"/>
</dbReference>
<feature type="region of interest" description="Disordered" evidence="1">
    <location>
        <begin position="1"/>
        <end position="26"/>
    </location>
</feature>
<sequence>MSMLANPKYRQKWSSDPRNTNWSNDSSKFGQRMLERMGWEHGKGLGVNEDGNTSHVKVSKKDDTFGLGANYKTDENWIAHQDDFNSLLANLNDNHGTTEEPKIVSTSLEERSKLSKKRVHYMKFTRGKDLSVYSRTDLACIMGTKTGESKPQSNSPQRPSETESSDSDSANSSTDHGIVTVTSSQSLQEYFAQKMAALKEKQNATLDPLTGGEFATEVNMAAMASDSDDCIWIGKKDEKKKRVKKSKNNKIANNTVDHGREDLKNIDEVVRKSKKKKRAKEEKNDDTKRDELERRDRKKKRKLNREEGRVLDNENIIDEIASKKKKKIKQIDEQNSSDCDESHQKESGLIIVEKSKKKKNKNLDTAHVLDRTQLNSDEIKIKKSKKKKSKREKR</sequence>
<feature type="region of interest" description="Disordered" evidence="1">
    <location>
        <begin position="373"/>
        <end position="394"/>
    </location>
</feature>
<feature type="compositionally biased region" description="Basic and acidic residues" evidence="1">
    <location>
        <begin position="279"/>
        <end position="295"/>
    </location>
</feature>
<dbReference type="Proteomes" id="UP000694865">
    <property type="component" value="Unplaced"/>
</dbReference>
<feature type="compositionally biased region" description="Basic residues" evidence="1">
    <location>
        <begin position="238"/>
        <end position="248"/>
    </location>
</feature>
<evidence type="ECO:0000256" key="1">
    <source>
        <dbReference type="SAM" id="MobiDB-lite"/>
    </source>
</evidence>
<evidence type="ECO:0000313" key="3">
    <source>
        <dbReference type="Proteomes" id="UP000694865"/>
    </source>
</evidence>
<feature type="region of interest" description="Disordered" evidence="1">
    <location>
        <begin position="238"/>
        <end position="346"/>
    </location>
</feature>
<dbReference type="InterPro" id="IPR050656">
    <property type="entry name" value="PINX1"/>
</dbReference>
<dbReference type="PANTHER" id="PTHR23149">
    <property type="entry name" value="G PATCH DOMAIN CONTAINING PROTEIN"/>
    <property type="match status" value="1"/>
</dbReference>